<gene>
    <name evidence="3" type="primary">ygjR</name>
    <name evidence="3" type="ordered locus">Dda3937_04120</name>
</gene>
<dbReference type="PANTHER" id="PTHR43054">
    <property type="match status" value="1"/>
</dbReference>
<protein>
    <submittedName>
        <fullName evidence="3">NAD-dependent oxidoreductase</fullName>
        <ecNumber evidence="3">1.-.-.-</ecNumber>
    </submittedName>
</protein>
<dbReference type="Proteomes" id="UP000006859">
    <property type="component" value="Chromosome"/>
</dbReference>
<evidence type="ECO:0000313" key="4">
    <source>
        <dbReference type="Proteomes" id="UP000006859"/>
    </source>
</evidence>
<dbReference type="KEGG" id="ddd:Dda3937_04120"/>
<dbReference type="EMBL" id="CP002038">
    <property type="protein sequence ID" value="ADM97783.1"/>
    <property type="molecule type" value="Genomic_DNA"/>
</dbReference>
<dbReference type="InterPro" id="IPR000683">
    <property type="entry name" value="Gfo/Idh/MocA-like_OxRdtase_N"/>
</dbReference>
<keyword evidence="4" id="KW-1185">Reference proteome</keyword>
<dbReference type="PANTHER" id="PTHR43054:SF1">
    <property type="entry name" value="SCYLLO-INOSITOL 2-DEHYDROGENASE (NADP(+)) IOLU"/>
    <property type="match status" value="1"/>
</dbReference>
<dbReference type="eggNOG" id="COG0673">
    <property type="taxonomic scope" value="Bacteria"/>
</dbReference>
<dbReference type="Pfam" id="PF22725">
    <property type="entry name" value="GFO_IDH_MocA_C3"/>
    <property type="match status" value="1"/>
</dbReference>
<dbReference type="SUPFAM" id="SSF55347">
    <property type="entry name" value="Glyceraldehyde-3-phosphate dehydrogenase-like, C-terminal domain"/>
    <property type="match status" value="1"/>
</dbReference>
<dbReference type="Pfam" id="PF01408">
    <property type="entry name" value="GFO_IDH_MocA"/>
    <property type="match status" value="1"/>
</dbReference>
<organism evidence="3 4">
    <name type="scientific">Dickeya dadantii (strain 3937)</name>
    <name type="common">Erwinia chrysanthemi (strain 3937)</name>
    <dbReference type="NCBI Taxonomy" id="198628"/>
    <lineage>
        <taxon>Bacteria</taxon>
        <taxon>Pseudomonadati</taxon>
        <taxon>Pseudomonadota</taxon>
        <taxon>Gammaproteobacteria</taxon>
        <taxon>Enterobacterales</taxon>
        <taxon>Pectobacteriaceae</taxon>
        <taxon>Dickeya</taxon>
    </lineage>
</organism>
<evidence type="ECO:0000259" key="2">
    <source>
        <dbReference type="Pfam" id="PF22725"/>
    </source>
</evidence>
<evidence type="ECO:0000313" key="3">
    <source>
        <dbReference type="EMBL" id="ADM97783.1"/>
    </source>
</evidence>
<dbReference type="SUPFAM" id="SSF51735">
    <property type="entry name" value="NAD(P)-binding Rossmann-fold domains"/>
    <property type="match status" value="1"/>
</dbReference>
<dbReference type="AlphaFoldDB" id="E0SHL8"/>
<dbReference type="STRING" id="198628.Dda3937_04120"/>
<keyword evidence="3" id="KW-0560">Oxidoreductase</keyword>
<dbReference type="GO" id="GO:0000166">
    <property type="term" value="F:nucleotide binding"/>
    <property type="evidence" value="ECO:0007669"/>
    <property type="project" value="InterPro"/>
</dbReference>
<reference evidence="3 4" key="1">
    <citation type="journal article" date="2011" name="J. Bacteriol.">
        <title>Genome sequence of the plant-pathogenic bacterium Dickeya dadantii 3937.</title>
        <authorList>
            <person name="Glasner J.D."/>
            <person name="Yang C.H."/>
            <person name="Reverchon S."/>
            <person name="Hugouvieux-Cotte-Pattat N."/>
            <person name="Condemine G."/>
            <person name="Bohin J.P."/>
            <person name="Van Gijsegem F."/>
            <person name="Yang S."/>
            <person name="Franza T."/>
            <person name="Expert D."/>
            <person name="Plunkett G. III"/>
            <person name="San Francisco M.J."/>
            <person name="Charkowski A.O."/>
            <person name="Py B."/>
            <person name="Bell K."/>
            <person name="Rauscher L."/>
            <person name="Rodriguez-Palenzuela P."/>
            <person name="Toussaint A."/>
            <person name="Holeva M.C."/>
            <person name="He S.Y."/>
            <person name="Douet V."/>
            <person name="Boccara M."/>
            <person name="Blanco C."/>
            <person name="Toth I."/>
            <person name="Anderson B.D."/>
            <person name="Biehl B.S."/>
            <person name="Mau B."/>
            <person name="Flynn S.M."/>
            <person name="Barras F."/>
            <person name="Lindeberg M."/>
            <person name="Birch P.R."/>
            <person name="Tsuyumu S."/>
            <person name="Shi X."/>
            <person name="Hibbing M."/>
            <person name="Yap M.N."/>
            <person name="Carpentier M."/>
            <person name="Dassa E."/>
            <person name="Umehara M."/>
            <person name="Kim J.F."/>
            <person name="Rusch M."/>
            <person name="Soni P."/>
            <person name="Mayhew G.F."/>
            <person name="Fouts D.E."/>
            <person name="Gill S.R."/>
            <person name="Blattner F.R."/>
            <person name="Keen N.T."/>
            <person name="Perna N.T."/>
        </authorList>
    </citation>
    <scope>NUCLEOTIDE SEQUENCE [LARGE SCALE GENOMIC DNA]</scope>
    <source>
        <strain evidence="3 4">3937</strain>
    </source>
</reference>
<name>E0SHL8_DICD3</name>
<dbReference type="InterPro" id="IPR055170">
    <property type="entry name" value="GFO_IDH_MocA-like_dom"/>
</dbReference>
<dbReference type="HOGENOM" id="CLU_023194_7_0_6"/>
<dbReference type="Gene3D" id="3.30.360.10">
    <property type="entry name" value="Dihydrodipicolinate Reductase, domain 2"/>
    <property type="match status" value="1"/>
</dbReference>
<dbReference type="Gene3D" id="3.40.50.720">
    <property type="entry name" value="NAD(P)-binding Rossmann-like Domain"/>
    <property type="match status" value="1"/>
</dbReference>
<accession>E0SHL8</accession>
<dbReference type="GO" id="GO:0016491">
    <property type="term" value="F:oxidoreductase activity"/>
    <property type="evidence" value="ECO:0007669"/>
    <property type="project" value="UniProtKB-KW"/>
</dbReference>
<sequence length="366" mass="40320">MRESDNGSSMLTGRPEVACRFLGYSQRYSGNTLRSYPMKIALVGAGKIVLSCLDALKDIKGIDIEALCVRQGSLQKGEALKNQYNIHSIYTDYDAMLQDGNIDFVYLGIPNHLHFSYSHKALSAGKHVICEKPFTSNYAQLLELVTLAKSTGRYLFEAITSIHSPGFNYLKTHLADIGEIKLVQANYSQYSSRYNDYVNGIVHPAFDPAASGGALYDINLYNIYNVCALFGAPESVSYHCNKGHNGIDTSGILVMNYGAFIAVCTGAKDSASPGYFTVQGTAGYVKVTDIPSVCKHVEFSQAGTLIKHDDTTDKNHMIYEFEAFRDIVSAQDMSRCHELLDIALNVSKVLEQARECCGIDFPLTQE</sequence>
<feature type="domain" description="Gfo/Idh/MocA-like oxidoreductase N-terminal" evidence="1">
    <location>
        <begin position="38"/>
        <end position="156"/>
    </location>
</feature>
<evidence type="ECO:0000259" key="1">
    <source>
        <dbReference type="Pfam" id="PF01408"/>
    </source>
</evidence>
<dbReference type="EC" id="1.-.-.-" evidence="3"/>
<feature type="domain" description="GFO/IDH/MocA-like oxidoreductase" evidence="2">
    <location>
        <begin position="176"/>
        <end position="285"/>
    </location>
</feature>
<dbReference type="InterPro" id="IPR036291">
    <property type="entry name" value="NAD(P)-bd_dom_sf"/>
</dbReference>
<proteinExistence type="predicted"/>